<reference evidence="3" key="1">
    <citation type="submission" date="2015-06" db="EMBL/GenBank/DDBJ databases">
        <title>Expansion of signal transduction pathways in fungi by whole-genome duplication.</title>
        <authorList>
            <consortium name="DOE Joint Genome Institute"/>
            <person name="Corrochano L.M."/>
            <person name="Kuo A."/>
            <person name="Marcet-Houben M."/>
            <person name="Polaino S."/>
            <person name="Salamov A."/>
            <person name="Villalobos J.M."/>
            <person name="Alvarez M.I."/>
            <person name="Avalos J."/>
            <person name="Benito E.P."/>
            <person name="Benoit I."/>
            <person name="Burger G."/>
            <person name="Camino L.P."/>
            <person name="Canovas D."/>
            <person name="Cerda-Olmedo E."/>
            <person name="Cheng J.-F."/>
            <person name="Dominguez A."/>
            <person name="Elias M."/>
            <person name="Eslava A.P."/>
            <person name="Glaser F."/>
            <person name="Grimwood J."/>
            <person name="Gutierrez G."/>
            <person name="Heitman J."/>
            <person name="Henrissat B."/>
            <person name="Iturriaga E.A."/>
            <person name="Lang B.F."/>
            <person name="Lavin J.L."/>
            <person name="Lee S."/>
            <person name="Li W."/>
            <person name="Lindquist E."/>
            <person name="Lopez-Garcia S."/>
            <person name="Luque E.M."/>
            <person name="Marcos A.T."/>
            <person name="Martin J."/>
            <person name="McCluskey K."/>
            <person name="Medina H.R."/>
            <person name="Miralles-Duran A."/>
            <person name="Miyazaki A."/>
            <person name="Munoz-Torres E."/>
            <person name="Oguiza J.A."/>
            <person name="Ohm R."/>
            <person name="Olmedo M."/>
            <person name="Orejas M."/>
            <person name="Ortiz-Castellanos L."/>
            <person name="Pisabarro A.G."/>
            <person name="Rodriguez-Romero J."/>
            <person name="Ruiz-Herrera J."/>
            <person name="Ruiz-Vazquez R."/>
            <person name="Sanz C."/>
            <person name="Schackwitz W."/>
            <person name="Schmutz J."/>
            <person name="Shahriari M."/>
            <person name="Shelest E."/>
            <person name="Silva-Franco F."/>
            <person name="Soanes D."/>
            <person name="Syed K."/>
            <person name="Tagua V.G."/>
            <person name="Talbot N.J."/>
            <person name="Thon M."/>
            <person name="De vries R.P."/>
            <person name="Wiebenga A."/>
            <person name="Yadav J.S."/>
            <person name="Braun E.L."/>
            <person name="Baker S."/>
            <person name="Garre V."/>
            <person name="Horwitz B."/>
            <person name="Torres-Martinez S."/>
            <person name="Idnurm A."/>
            <person name="Herrera-Estrella A."/>
            <person name="Gabaldon T."/>
            <person name="Grigoriev I.V."/>
        </authorList>
    </citation>
    <scope>NUCLEOTIDE SEQUENCE [LARGE SCALE GENOMIC DNA]</scope>
    <source>
        <strain evidence="3">NRRL 1555(-)</strain>
    </source>
</reference>
<dbReference type="VEuPathDB" id="FungiDB:PHYBLDRAFT_176348"/>
<keyword evidence="3" id="KW-1185">Reference proteome</keyword>
<gene>
    <name evidence="2" type="ORF">PHYBLDRAFT_176348</name>
</gene>
<dbReference type="AlphaFoldDB" id="A0A162PFF4"/>
<organism evidence="2 3">
    <name type="scientific">Phycomyces blakesleeanus (strain ATCC 8743b / DSM 1359 / FGSC 10004 / NBRC 33097 / NRRL 1555)</name>
    <dbReference type="NCBI Taxonomy" id="763407"/>
    <lineage>
        <taxon>Eukaryota</taxon>
        <taxon>Fungi</taxon>
        <taxon>Fungi incertae sedis</taxon>
        <taxon>Mucoromycota</taxon>
        <taxon>Mucoromycotina</taxon>
        <taxon>Mucoromycetes</taxon>
        <taxon>Mucorales</taxon>
        <taxon>Phycomycetaceae</taxon>
        <taxon>Phycomyces</taxon>
    </lineage>
</organism>
<protein>
    <submittedName>
        <fullName evidence="2">Uncharacterized protein</fullName>
    </submittedName>
</protein>
<proteinExistence type="predicted"/>
<dbReference type="EMBL" id="KV441013">
    <property type="protein sequence ID" value="OAD65186.1"/>
    <property type="molecule type" value="Genomic_DNA"/>
</dbReference>
<accession>A0A162PFF4</accession>
<evidence type="ECO:0000313" key="2">
    <source>
        <dbReference type="EMBL" id="OAD65186.1"/>
    </source>
</evidence>
<dbReference type="RefSeq" id="XP_018283226.1">
    <property type="nucleotide sequence ID" value="XM_018437744.1"/>
</dbReference>
<dbReference type="Proteomes" id="UP000077315">
    <property type="component" value="Unassembled WGS sequence"/>
</dbReference>
<evidence type="ECO:0000256" key="1">
    <source>
        <dbReference type="SAM" id="MobiDB-lite"/>
    </source>
</evidence>
<dbReference type="InParanoid" id="A0A162PFF4"/>
<name>A0A162PFF4_PHYB8</name>
<dbReference type="GeneID" id="28998650"/>
<evidence type="ECO:0000313" key="3">
    <source>
        <dbReference type="Proteomes" id="UP000077315"/>
    </source>
</evidence>
<sequence>MAVVLRKWKHVTLFSAVLYPPRTIRPSMSGNHIEEHGKVRQIASLGSQNMRPRRYMSNTQKRVSVMEKGDFRLAGCTSGKKIGVEERPEMRESKIYTSSYNCICDMCRRFITMEYNPIAEQVNFIIVKYDTDQRNNNNEISSMLYYLAIVYRTLLTVGKSYKELNIGQWPLPPREGGTKAPKLFFPGYTYDSYSSSSYDSNSNSSYHSTSNSSYDSNSNFIYDSTSNSSYDSNSNSSYDSNSNFIYDSTSNSSYDSNFNSSYDSNSNSSYDSTSNSSYDSNFNSSYDSNSNSSYDSTSNSSYHSTSNFI</sequence>
<feature type="region of interest" description="Disordered" evidence="1">
    <location>
        <begin position="288"/>
        <end position="309"/>
    </location>
</feature>